<dbReference type="AlphaFoldDB" id="A0A381TUE4"/>
<accession>A0A381TUE4</accession>
<reference evidence="1" key="1">
    <citation type="submission" date="2018-05" db="EMBL/GenBank/DDBJ databases">
        <authorList>
            <person name="Lanie J.A."/>
            <person name="Ng W.-L."/>
            <person name="Kazmierczak K.M."/>
            <person name="Andrzejewski T.M."/>
            <person name="Davidsen T.M."/>
            <person name="Wayne K.J."/>
            <person name="Tettelin H."/>
            <person name="Glass J.I."/>
            <person name="Rusch D."/>
            <person name="Podicherti R."/>
            <person name="Tsui H.-C.T."/>
            <person name="Winkler M.E."/>
        </authorList>
    </citation>
    <scope>NUCLEOTIDE SEQUENCE</scope>
</reference>
<name>A0A381TUE4_9ZZZZ</name>
<evidence type="ECO:0008006" key="2">
    <source>
        <dbReference type="Google" id="ProtNLM"/>
    </source>
</evidence>
<proteinExistence type="predicted"/>
<evidence type="ECO:0000313" key="1">
    <source>
        <dbReference type="EMBL" id="SVA19081.1"/>
    </source>
</evidence>
<sequence length="309" mass="35206">MRNSERPKRTADLLAPLRYQWAALRDLGLNQVLGLNLEMVRARAASRSVLRDGYYRLMSERDLRTERSLERAFVYGSGYSLNELTSDEWRRMSDHTTIGFNQFIYQEWVNVDFHLVRGWGLGAPPRELPKLVNEFGSQVALNQRYSETVFVYQDDYSGIFAHRLLGFRGLPQGARVFPYHTNRTSQLPSRAMSEGLVHATSVLCDAVNFASCMGFKEIVLVGVDLYDSRYFWIDREKTVATDDATGELVVGETSFRGQRVDEPHSTVANGIVGLMANWYEQLGNEGIKLLVYNHRSLLADVMPVYDPMG</sequence>
<dbReference type="EMBL" id="UINC01005103">
    <property type="protein sequence ID" value="SVA19081.1"/>
    <property type="molecule type" value="Genomic_DNA"/>
</dbReference>
<organism evidence="1">
    <name type="scientific">marine metagenome</name>
    <dbReference type="NCBI Taxonomy" id="408172"/>
    <lineage>
        <taxon>unclassified sequences</taxon>
        <taxon>metagenomes</taxon>
        <taxon>ecological metagenomes</taxon>
    </lineage>
</organism>
<protein>
    <recommendedName>
        <fullName evidence="2">DUF115 domain-containing protein</fullName>
    </recommendedName>
</protein>
<gene>
    <name evidence="1" type="ORF">METZ01_LOCUS71935</name>
</gene>
<dbReference type="Gene3D" id="3.90.1480.10">
    <property type="entry name" value="Alpha-2,3-sialyltransferase"/>
    <property type="match status" value="1"/>
</dbReference>